<dbReference type="Proteomes" id="UP000658720">
    <property type="component" value="Unassembled WGS sequence"/>
</dbReference>
<dbReference type="RefSeq" id="WP_194020264.1">
    <property type="nucleotide sequence ID" value="NZ_JADEVV010000038.1"/>
</dbReference>
<dbReference type="InterPro" id="IPR036983">
    <property type="entry name" value="AIM24_sf"/>
</dbReference>
<dbReference type="PANTHER" id="PTHR43657:SF1">
    <property type="entry name" value="ALTERED INHERITANCE OF MITOCHONDRIA PROTEIN 24, MITOCHONDRIAL"/>
    <property type="match status" value="1"/>
</dbReference>
<organism evidence="1 2">
    <name type="scientific">Synechocystis salina LEGE 00031</name>
    <dbReference type="NCBI Taxonomy" id="1828736"/>
    <lineage>
        <taxon>Bacteria</taxon>
        <taxon>Bacillati</taxon>
        <taxon>Cyanobacteriota</taxon>
        <taxon>Cyanophyceae</taxon>
        <taxon>Synechococcales</taxon>
        <taxon>Merismopediaceae</taxon>
        <taxon>Synechocystis</taxon>
    </lineage>
</organism>
<dbReference type="InterPro" id="IPR002838">
    <property type="entry name" value="AIM24"/>
</dbReference>
<keyword evidence="2" id="KW-1185">Reference proteome</keyword>
<sequence>MLYKIRHYPNSVLAVTLKPKERLYINPGSLISMDGGLIISRLCGGGWLRALARFLLGKENLMVNAIHNPTDQPLSFTLGKALPGNLTRLELPKNGIFINPGVHVAHTSGVNMGVHWLGFSSWWAGQGLFGLKLQGKGRVFLGSYGTLNQLSCPQSFVVEHSHLLAFQPKLKLKVNFPRGIIGDLQSGRGLSSRLQGTGNIYWQSRSLSSLGRFIRLRLR</sequence>
<protein>
    <submittedName>
        <fullName evidence="1">TIGR00266 family protein</fullName>
    </submittedName>
</protein>
<evidence type="ECO:0000313" key="2">
    <source>
        <dbReference type="Proteomes" id="UP000658720"/>
    </source>
</evidence>
<dbReference type="PANTHER" id="PTHR43657">
    <property type="entry name" value="TRYPTOPHAN RNA-BINDING ATTENUATOR PROTEIN-LIKE PROTEIN"/>
    <property type="match status" value="1"/>
</dbReference>
<evidence type="ECO:0000313" key="1">
    <source>
        <dbReference type="EMBL" id="MBE9254735.1"/>
    </source>
</evidence>
<accession>A0ABR9VTQ0</accession>
<dbReference type="Pfam" id="PF01987">
    <property type="entry name" value="AIM24"/>
    <property type="match status" value="1"/>
</dbReference>
<dbReference type="Gene3D" id="3.60.160.10">
    <property type="entry name" value="Mitochondrial biogenesis AIM24"/>
    <property type="match status" value="1"/>
</dbReference>
<name>A0ABR9VTQ0_9SYNC</name>
<dbReference type="SUPFAM" id="SSF51219">
    <property type="entry name" value="TRAP-like"/>
    <property type="match status" value="1"/>
</dbReference>
<dbReference type="EMBL" id="JADEVV010000038">
    <property type="protein sequence ID" value="MBE9254735.1"/>
    <property type="molecule type" value="Genomic_DNA"/>
</dbReference>
<dbReference type="InterPro" id="IPR016031">
    <property type="entry name" value="Trp_RNA-bd_attenuator-like_dom"/>
</dbReference>
<reference evidence="1 2" key="1">
    <citation type="submission" date="2020-10" db="EMBL/GenBank/DDBJ databases">
        <authorList>
            <person name="Castelo-Branco R."/>
            <person name="Eusebio N."/>
            <person name="Adriana R."/>
            <person name="Vieira A."/>
            <person name="Brugerolle De Fraissinette N."/>
            <person name="Rezende De Castro R."/>
            <person name="Schneider M.P."/>
            <person name="Vasconcelos V."/>
            <person name="Leao P.N."/>
        </authorList>
    </citation>
    <scope>NUCLEOTIDE SEQUENCE [LARGE SCALE GENOMIC DNA]</scope>
    <source>
        <strain evidence="1 2">LEGE 00031</strain>
    </source>
</reference>
<proteinExistence type="predicted"/>
<gene>
    <name evidence="1" type="ORF">IQ217_12995</name>
</gene>
<dbReference type="NCBIfam" id="TIGR00266">
    <property type="entry name" value="TIGR00266 family protein"/>
    <property type="match status" value="1"/>
</dbReference>
<comment type="caution">
    <text evidence="1">The sequence shown here is derived from an EMBL/GenBank/DDBJ whole genome shotgun (WGS) entry which is preliminary data.</text>
</comment>